<evidence type="ECO:0000256" key="2">
    <source>
        <dbReference type="ARBA" id="ARBA00022737"/>
    </source>
</evidence>
<dbReference type="Pfam" id="PF13855">
    <property type="entry name" value="LRR_8"/>
    <property type="match status" value="2"/>
</dbReference>
<dbReference type="InterPro" id="IPR032675">
    <property type="entry name" value="LRR_dom_sf"/>
</dbReference>
<dbReference type="PANTHER" id="PTHR48057">
    <property type="entry name" value="LEUCINE-RICH REPEAT SERINE/THREONINE-PROTEIN KINASE 1"/>
    <property type="match status" value="1"/>
</dbReference>
<proteinExistence type="predicted"/>
<feature type="domain" description="Disease resistance R13L4/SHOC-2-like LRR" evidence="3">
    <location>
        <begin position="467"/>
        <end position="578"/>
    </location>
</feature>
<dbReference type="EMBL" id="OC316762">
    <property type="protein sequence ID" value="CAD7393635.1"/>
    <property type="molecule type" value="Genomic_DNA"/>
</dbReference>
<gene>
    <name evidence="4" type="ORF">TCEB3V08_LOCUS1602</name>
</gene>
<dbReference type="InterPro" id="IPR001611">
    <property type="entry name" value="Leu-rich_rpt"/>
</dbReference>
<dbReference type="FunFam" id="3.80.10.10:FF:000116">
    <property type="entry name" value="Leucine-rich repeat-containing protein 40"/>
    <property type="match status" value="1"/>
</dbReference>
<keyword evidence="1" id="KW-0433">Leucine-rich repeat</keyword>
<dbReference type="PRINTS" id="PR00019">
    <property type="entry name" value="LEURICHRPT"/>
</dbReference>
<evidence type="ECO:0000256" key="1">
    <source>
        <dbReference type="ARBA" id="ARBA00022614"/>
    </source>
</evidence>
<keyword evidence="2" id="KW-0677">Repeat</keyword>
<dbReference type="SUPFAM" id="SSF52058">
    <property type="entry name" value="L domain-like"/>
    <property type="match status" value="1"/>
</dbReference>
<dbReference type="InterPro" id="IPR025875">
    <property type="entry name" value="Leu-rich_rpt_4"/>
</dbReference>
<dbReference type="FunFam" id="3.80.10.10:FF:000193">
    <property type="entry name" value="Leucine-rich repeat-containing protein 40"/>
    <property type="match status" value="1"/>
</dbReference>
<evidence type="ECO:0000313" key="4">
    <source>
        <dbReference type="EMBL" id="CAD7393635.1"/>
    </source>
</evidence>
<dbReference type="SUPFAM" id="SSF52047">
    <property type="entry name" value="RNI-like"/>
    <property type="match status" value="1"/>
</dbReference>
<name>A0A7R9CBJ1_TIMCR</name>
<dbReference type="PANTHER" id="PTHR48057:SF7">
    <property type="entry name" value="LEUCINE-RICH REPEAT SERINE_THREONINE-PROTEIN KINASE 1"/>
    <property type="match status" value="1"/>
</dbReference>
<organism evidence="4">
    <name type="scientific">Timema cristinae</name>
    <name type="common">Walking stick</name>
    <dbReference type="NCBI Taxonomy" id="61476"/>
    <lineage>
        <taxon>Eukaryota</taxon>
        <taxon>Metazoa</taxon>
        <taxon>Ecdysozoa</taxon>
        <taxon>Arthropoda</taxon>
        <taxon>Hexapoda</taxon>
        <taxon>Insecta</taxon>
        <taxon>Pterygota</taxon>
        <taxon>Neoptera</taxon>
        <taxon>Polyneoptera</taxon>
        <taxon>Phasmatodea</taxon>
        <taxon>Timematodea</taxon>
        <taxon>Timematoidea</taxon>
        <taxon>Timematidae</taxon>
        <taxon>Timema</taxon>
    </lineage>
</organism>
<dbReference type="SMART" id="SM00364">
    <property type="entry name" value="LRR_BAC"/>
    <property type="match status" value="11"/>
</dbReference>
<reference evidence="4" key="1">
    <citation type="submission" date="2020-11" db="EMBL/GenBank/DDBJ databases">
        <authorList>
            <person name="Tran Van P."/>
        </authorList>
    </citation>
    <scope>NUCLEOTIDE SEQUENCE</scope>
</reference>
<protein>
    <recommendedName>
        <fullName evidence="3">Disease resistance R13L4/SHOC-2-like LRR domain-containing protein</fullName>
    </recommendedName>
</protein>
<dbReference type="InterPro" id="IPR052595">
    <property type="entry name" value="LRRC69/RLP"/>
</dbReference>
<accession>A0A7R9CBJ1</accession>
<dbReference type="Pfam" id="PF12799">
    <property type="entry name" value="LRR_4"/>
    <property type="match status" value="1"/>
</dbReference>
<dbReference type="InterPro" id="IPR055414">
    <property type="entry name" value="LRR_R13L4/SHOC2-like"/>
</dbReference>
<dbReference type="Gene3D" id="3.80.10.10">
    <property type="entry name" value="Ribonuclease Inhibitor"/>
    <property type="match status" value="5"/>
</dbReference>
<dbReference type="Pfam" id="PF23598">
    <property type="entry name" value="LRR_14"/>
    <property type="match status" value="1"/>
</dbReference>
<dbReference type="AlphaFoldDB" id="A0A7R9CBJ1"/>
<dbReference type="PROSITE" id="PS51450">
    <property type="entry name" value="LRR"/>
    <property type="match status" value="7"/>
</dbReference>
<evidence type="ECO:0000259" key="3">
    <source>
        <dbReference type="Pfam" id="PF23598"/>
    </source>
</evidence>
<dbReference type="SMART" id="SM00369">
    <property type="entry name" value="LRR_TYP"/>
    <property type="match status" value="14"/>
</dbReference>
<dbReference type="InterPro" id="IPR003591">
    <property type="entry name" value="Leu-rich_rpt_typical-subtyp"/>
</dbReference>
<sequence>MEKDRQRETCRIGWRRKDRERLQQEKQSVFTNVEMVLSPVQLQDNSLDSLPREIGSLSKLTRLHLSRNKLRSLPSQFYQLRNLRHLVLSHNQLEELGEDLGDLVMMETLDLSHNSLSNIPAGTGFLTRLTQLNLSHNQLADFPPDLTGLPASFSRKESQLLIVTKMSPRCMFEGLVVPVLVQLDISHNQLPMLPPLGDLRKLEILYLQYNCLADMPDMLGCVALKELHLGRNNISVSSHSGPCSATLTMLTTCVTQADSPRGKSALGAVSPLTPSRISVHRATTELNVETIESLGHVRVLSLRDNKLSVLPEEINILQHLMRLDLVNNSLTTLPRCLGFLPHLQNLQVEGNPLRSVRSDIVQCGTVRLMKFLRERAEGGEGVPRPGSREGIGVVSDFPDRYAMRSCRSLNIASKELGSVPISVFEEAREAEVTSVDLSKNCLSQIPDGLFCLSDKLTDLNLSCNSLTSVPKEIVKLWHLQYLALDRNMLTDLPQDLATMDKLRELVLSYNKFQDIPECVYDLQGLEILAIRGNKLAAISVPGLARLKRLAVLDLADNNISQVPPQLGNLTQLRTLELAGNGFRQPRHAILEKGTHFVLAYLRDRIPSGP</sequence>